<dbReference type="EMBL" id="MFGX01000009">
    <property type="protein sequence ID" value="OGF57579.1"/>
    <property type="molecule type" value="Genomic_DNA"/>
</dbReference>
<proteinExistence type="predicted"/>
<organism evidence="1 2">
    <name type="scientific">Fraserbacteria sp. (strain RBG_16_55_9)</name>
    <dbReference type="NCBI Taxonomy" id="1817864"/>
    <lineage>
        <taxon>Bacteria</taxon>
        <taxon>Candidatus Fraseribacteriota</taxon>
    </lineage>
</organism>
<evidence type="ECO:0000313" key="1">
    <source>
        <dbReference type="EMBL" id="OGF57579.1"/>
    </source>
</evidence>
<dbReference type="Proteomes" id="UP000179157">
    <property type="component" value="Unassembled WGS sequence"/>
</dbReference>
<comment type="caution">
    <text evidence="1">The sequence shown here is derived from an EMBL/GenBank/DDBJ whole genome shotgun (WGS) entry which is preliminary data.</text>
</comment>
<gene>
    <name evidence="1" type="ORF">A2Z21_06065</name>
</gene>
<accession>A0A1F5V2D7</accession>
<name>A0A1F5V2D7_FRAXR</name>
<evidence type="ECO:0000313" key="2">
    <source>
        <dbReference type="Proteomes" id="UP000179157"/>
    </source>
</evidence>
<protein>
    <submittedName>
        <fullName evidence="1">Uncharacterized protein</fullName>
    </submittedName>
</protein>
<dbReference type="AlphaFoldDB" id="A0A1F5V2D7"/>
<reference evidence="1 2" key="1">
    <citation type="journal article" date="2016" name="Nat. Commun.">
        <title>Thousands of microbial genomes shed light on interconnected biogeochemical processes in an aquifer system.</title>
        <authorList>
            <person name="Anantharaman K."/>
            <person name="Brown C.T."/>
            <person name="Hug L.A."/>
            <person name="Sharon I."/>
            <person name="Castelle C.J."/>
            <person name="Probst A.J."/>
            <person name="Thomas B.C."/>
            <person name="Singh A."/>
            <person name="Wilkins M.J."/>
            <person name="Karaoz U."/>
            <person name="Brodie E.L."/>
            <person name="Williams K.H."/>
            <person name="Hubbard S.S."/>
            <person name="Banfield J.F."/>
        </authorList>
    </citation>
    <scope>NUCLEOTIDE SEQUENCE [LARGE SCALE GENOMIC DNA]</scope>
    <source>
        <strain evidence="2">RBG_16_55_9</strain>
    </source>
</reference>
<sequence length="66" mass="7456">MVNQQAQPVASGVYLYLVAVRGQDGQELRSEMLLGGPRFMFGDYALSPSPPLLRHSHFSFKARYLR</sequence>